<dbReference type="CDD" id="cd00082">
    <property type="entry name" value="HisKA"/>
    <property type="match status" value="1"/>
</dbReference>
<dbReference type="InterPro" id="IPR036097">
    <property type="entry name" value="HisK_dim/P_sf"/>
</dbReference>
<dbReference type="Pfam" id="PF00512">
    <property type="entry name" value="HisKA"/>
    <property type="match status" value="1"/>
</dbReference>
<dbReference type="Gene3D" id="1.10.287.130">
    <property type="match status" value="1"/>
</dbReference>
<dbReference type="Pfam" id="PF02518">
    <property type="entry name" value="HATPase_c"/>
    <property type="match status" value="1"/>
</dbReference>
<dbReference type="SMART" id="SM00062">
    <property type="entry name" value="PBPb"/>
    <property type="match status" value="1"/>
</dbReference>
<accession>A0A1I3EXN0</accession>
<dbReference type="SUPFAM" id="SSF53850">
    <property type="entry name" value="Periplasmic binding protein-like II"/>
    <property type="match status" value="1"/>
</dbReference>
<dbReference type="InterPro" id="IPR036890">
    <property type="entry name" value="HATPase_C_sf"/>
</dbReference>
<organism evidence="8 9">
    <name type="scientific">Tindallia magadiensis</name>
    <dbReference type="NCBI Taxonomy" id="69895"/>
    <lineage>
        <taxon>Bacteria</taxon>
        <taxon>Bacillati</taxon>
        <taxon>Bacillota</taxon>
        <taxon>Clostridia</taxon>
        <taxon>Peptostreptococcales</taxon>
        <taxon>Tindalliaceae</taxon>
        <taxon>Tindallia</taxon>
    </lineage>
</organism>
<name>A0A1I3EXN0_9FIRM</name>
<dbReference type="EC" id="2.7.13.3" evidence="2"/>
<keyword evidence="6" id="KW-1133">Transmembrane helix</keyword>
<keyword evidence="9" id="KW-1185">Reference proteome</keyword>
<reference evidence="9" key="1">
    <citation type="submission" date="2016-10" db="EMBL/GenBank/DDBJ databases">
        <authorList>
            <person name="Varghese N."/>
            <person name="Submissions S."/>
        </authorList>
    </citation>
    <scope>NUCLEOTIDE SEQUENCE [LARGE SCALE GENOMIC DNA]</scope>
    <source>
        <strain evidence="9">Z-7934</strain>
    </source>
</reference>
<evidence type="ECO:0000256" key="4">
    <source>
        <dbReference type="ARBA" id="ARBA00022777"/>
    </source>
</evidence>
<keyword evidence="6" id="KW-0812">Transmembrane</keyword>
<keyword evidence="4" id="KW-0808">Transferase</keyword>
<dbReference type="SUPFAM" id="SSF55874">
    <property type="entry name" value="ATPase domain of HSP90 chaperone/DNA topoisomerase II/histidine kinase"/>
    <property type="match status" value="1"/>
</dbReference>
<sequence length="666" mass="76253">MKKRITILMTMMLLLGSIMVNHYIKITYHMNIIEYFAGNHQLTQADREYLENHGPIIYGSGNNSPPLYFVDSETEQYKGIVIDYLQALSIELETEILYQPMTWAQALQKLEIGETHLCDMYPSEERAKKYLFSDPIYFQRGVILVSEENKDINRAKDLAGMRVGVQKGDYAYEFLESQSDDIYYVFSEHYEESLHRLLEGQVDAIVGDEPVISYLMEEYRIKEEYRIVDEPMYELPSVLGIPKDKPELKRIINKGIFSLNQTDTVSKIQQKWFGISTPIGRDDQVHRMGLFLLTGGALGFMILGAVVIWNLELNRAVHQRTKALQLSEKNLQTIMDGLRYMVVVVNKQLHIVTANQQFHQYFENRLKDQKVNLKEVIPDLPSSVNGELDPDVQTVEILLKGRDYQVNACPIKYGSHMEEATVLIMEDITDRKIHEAQLLQDHKMAAIGQLAAGVAHEIRNPLGLIRNYTFIMQRSKGDKAILEEALHRINDSVEKASKVIDNLLNFSRLTDEETHPVNLKEMIEDVVELNGKLMENHHISCQLILKEIEIETCEESLKHILINLLNNAIDAMPEGGKITIALKEKKDTVQIKVIDQGYGMSEETQEKIFNPFFTTKRRGQGTGLGCYIVYNELVKLKGEIEVRSKEKVGTTVVISLTKAEGDSYEK</sequence>
<dbReference type="CDD" id="cd13704">
    <property type="entry name" value="PBP2_HisK"/>
    <property type="match status" value="1"/>
</dbReference>
<dbReference type="SUPFAM" id="SSF47384">
    <property type="entry name" value="Homodimeric domain of signal transducing histidine kinase"/>
    <property type="match status" value="1"/>
</dbReference>
<dbReference type="InterPro" id="IPR035965">
    <property type="entry name" value="PAS-like_dom_sf"/>
</dbReference>
<comment type="catalytic activity">
    <reaction evidence="1">
        <text>ATP + protein L-histidine = ADP + protein N-phospho-L-histidine.</text>
        <dbReference type="EC" id="2.7.13.3"/>
    </reaction>
</comment>
<dbReference type="AlphaFoldDB" id="A0A1I3EXN0"/>
<dbReference type="OrthoDB" id="9775197at2"/>
<dbReference type="InterPro" id="IPR003661">
    <property type="entry name" value="HisK_dim/P_dom"/>
</dbReference>
<dbReference type="Pfam" id="PF00497">
    <property type="entry name" value="SBP_bac_3"/>
    <property type="match status" value="1"/>
</dbReference>
<dbReference type="STRING" id="69895.SAMN05192551_105229"/>
<dbReference type="InterPro" id="IPR004358">
    <property type="entry name" value="Sig_transdc_His_kin-like_C"/>
</dbReference>
<dbReference type="Gene3D" id="3.30.450.20">
    <property type="entry name" value="PAS domain"/>
    <property type="match status" value="1"/>
</dbReference>
<dbReference type="SMART" id="SM00387">
    <property type="entry name" value="HATPase_c"/>
    <property type="match status" value="1"/>
</dbReference>
<feature type="domain" description="Histidine kinase" evidence="7">
    <location>
        <begin position="453"/>
        <end position="660"/>
    </location>
</feature>
<evidence type="ECO:0000256" key="5">
    <source>
        <dbReference type="ARBA" id="ARBA00023012"/>
    </source>
</evidence>
<evidence type="ECO:0000256" key="6">
    <source>
        <dbReference type="SAM" id="Phobius"/>
    </source>
</evidence>
<feature type="transmembrane region" description="Helical" evidence="6">
    <location>
        <begin position="6"/>
        <end position="24"/>
    </location>
</feature>
<dbReference type="Gene3D" id="3.40.190.10">
    <property type="entry name" value="Periplasmic binding protein-like II"/>
    <property type="match status" value="2"/>
</dbReference>
<dbReference type="PANTHER" id="PTHR43065:SF42">
    <property type="entry name" value="TWO-COMPONENT SENSOR PPRA"/>
    <property type="match status" value="1"/>
</dbReference>
<dbReference type="SUPFAM" id="SSF55785">
    <property type="entry name" value="PYP-like sensor domain (PAS domain)"/>
    <property type="match status" value="1"/>
</dbReference>
<keyword evidence="5" id="KW-0902">Two-component regulatory system</keyword>
<dbReference type="CDD" id="cd00075">
    <property type="entry name" value="HATPase"/>
    <property type="match status" value="1"/>
</dbReference>
<gene>
    <name evidence="8" type="ORF">SAMN05192551_105229</name>
</gene>
<evidence type="ECO:0000256" key="2">
    <source>
        <dbReference type="ARBA" id="ARBA00012438"/>
    </source>
</evidence>
<proteinExistence type="predicted"/>
<dbReference type="InterPro" id="IPR005467">
    <property type="entry name" value="His_kinase_dom"/>
</dbReference>
<dbReference type="GO" id="GO:0000155">
    <property type="term" value="F:phosphorelay sensor kinase activity"/>
    <property type="evidence" value="ECO:0007669"/>
    <property type="project" value="InterPro"/>
</dbReference>
<dbReference type="PRINTS" id="PR00344">
    <property type="entry name" value="BCTRLSENSOR"/>
</dbReference>
<dbReference type="SMART" id="SM00388">
    <property type="entry name" value="HisKA"/>
    <property type="match status" value="1"/>
</dbReference>
<keyword evidence="4" id="KW-0418">Kinase</keyword>
<keyword evidence="6" id="KW-0472">Membrane</keyword>
<dbReference type="InterPro" id="IPR003594">
    <property type="entry name" value="HATPase_dom"/>
</dbReference>
<dbReference type="InterPro" id="IPR001638">
    <property type="entry name" value="Solute-binding_3/MltF_N"/>
</dbReference>
<dbReference type="Gene3D" id="3.30.565.10">
    <property type="entry name" value="Histidine kinase-like ATPase, C-terminal domain"/>
    <property type="match status" value="1"/>
</dbReference>
<evidence type="ECO:0000259" key="7">
    <source>
        <dbReference type="PROSITE" id="PS50109"/>
    </source>
</evidence>
<evidence type="ECO:0000256" key="3">
    <source>
        <dbReference type="ARBA" id="ARBA00022553"/>
    </source>
</evidence>
<dbReference type="PANTHER" id="PTHR43065">
    <property type="entry name" value="SENSOR HISTIDINE KINASE"/>
    <property type="match status" value="1"/>
</dbReference>
<dbReference type="RefSeq" id="WP_093372242.1">
    <property type="nucleotide sequence ID" value="NZ_FOQA01000005.1"/>
</dbReference>
<evidence type="ECO:0000313" key="8">
    <source>
        <dbReference type="EMBL" id="SFI03795.1"/>
    </source>
</evidence>
<protein>
    <recommendedName>
        <fullName evidence="2">histidine kinase</fullName>
        <ecNumber evidence="2">2.7.13.3</ecNumber>
    </recommendedName>
</protein>
<dbReference type="Proteomes" id="UP000199287">
    <property type="component" value="Unassembled WGS sequence"/>
</dbReference>
<evidence type="ECO:0000256" key="1">
    <source>
        <dbReference type="ARBA" id="ARBA00000085"/>
    </source>
</evidence>
<feature type="transmembrane region" description="Helical" evidence="6">
    <location>
        <begin position="290"/>
        <end position="311"/>
    </location>
</feature>
<keyword evidence="3" id="KW-0597">Phosphoprotein</keyword>
<evidence type="ECO:0000313" key="9">
    <source>
        <dbReference type="Proteomes" id="UP000199287"/>
    </source>
</evidence>
<dbReference type="EMBL" id="FOQA01000005">
    <property type="protein sequence ID" value="SFI03795.1"/>
    <property type="molecule type" value="Genomic_DNA"/>
</dbReference>
<dbReference type="PROSITE" id="PS50109">
    <property type="entry name" value="HIS_KIN"/>
    <property type="match status" value="1"/>
</dbReference>